<keyword evidence="1" id="KW-1133">Transmembrane helix</keyword>
<dbReference type="Proteomes" id="UP001055868">
    <property type="component" value="Chromosome"/>
</dbReference>
<evidence type="ECO:0000313" key="3">
    <source>
        <dbReference type="Proteomes" id="UP001055868"/>
    </source>
</evidence>
<evidence type="ECO:0000313" key="2">
    <source>
        <dbReference type="EMBL" id="UQN30477.1"/>
    </source>
</evidence>
<evidence type="ECO:0000256" key="1">
    <source>
        <dbReference type="SAM" id="Phobius"/>
    </source>
</evidence>
<reference evidence="2" key="1">
    <citation type="submission" date="2022-05" db="EMBL/GenBank/DDBJ databases">
        <title>Genomic analysis of Brachybacterium sp. CBA3104.</title>
        <authorList>
            <person name="Roh S.W."/>
            <person name="Kim Y.B."/>
            <person name="Kim Y."/>
        </authorList>
    </citation>
    <scope>NUCLEOTIDE SEQUENCE</scope>
    <source>
        <strain evidence="2">CBA3104</strain>
    </source>
</reference>
<dbReference type="EMBL" id="CP097218">
    <property type="protein sequence ID" value="UQN30477.1"/>
    <property type="molecule type" value="Genomic_DNA"/>
</dbReference>
<keyword evidence="3" id="KW-1185">Reference proteome</keyword>
<keyword evidence="1" id="KW-0472">Membrane</keyword>
<protein>
    <submittedName>
        <fullName evidence="2">Uncharacterized protein</fullName>
    </submittedName>
</protein>
<feature type="transmembrane region" description="Helical" evidence="1">
    <location>
        <begin position="28"/>
        <end position="47"/>
    </location>
</feature>
<accession>A0ABY4N7F2</accession>
<keyword evidence="1" id="KW-0812">Transmembrane</keyword>
<organism evidence="2 3">
    <name type="scientific">Brachybacterium kimchii</name>
    <dbReference type="NCBI Taxonomy" id="2942909"/>
    <lineage>
        <taxon>Bacteria</taxon>
        <taxon>Bacillati</taxon>
        <taxon>Actinomycetota</taxon>
        <taxon>Actinomycetes</taxon>
        <taxon>Micrococcales</taxon>
        <taxon>Dermabacteraceae</taxon>
        <taxon>Brachybacterium</taxon>
    </lineage>
</organism>
<gene>
    <name evidence="2" type="ORF">M4486_03805</name>
</gene>
<dbReference type="RefSeq" id="WP_249479801.1">
    <property type="nucleotide sequence ID" value="NZ_CP097218.1"/>
</dbReference>
<feature type="transmembrane region" description="Helical" evidence="1">
    <location>
        <begin position="67"/>
        <end position="100"/>
    </location>
</feature>
<proteinExistence type="predicted"/>
<sequence length="102" mass="10576">MNKSKVDLSGSWSQIWGRVQDSISGVDLMLIAIAIGIALFAIIKFIVKNRRSNGGAGGGKELAIELLIAGIFAAPSAFLPLFLLIADALLNLGLALLGLANG</sequence>
<name>A0ABY4N7F2_9MICO</name>